<evidence type="ECO:0000256" key="1">
    <source>
        <dbReference type="SAM" id="MobiDB-lite"/>
    </source>
</evidence>
<gene>
    <name evidence="2" type="ORF">FSP39_024325</name>
</gene>
<comment type="caution">
    <text evidence="2">The sequence shown here is derived from an EMBL/GenBank/DDBJ whole genome shotgun (WGS) entry which is preliminary data.</text>
</comment>
<dbReference type="Proteomes" id="UP001186944">
    <property type="component" value="Unassembled WGS sequence"/>
</dbReference>
<keyword evidence="3" id="KW-1185">Reference proteome</keyword>
<feature type="region of interest" description="Disordered" evidence="1">
    <location>
        <begin position="255"/>
        <end position="291"/>
    </location>
</feature>
<feature type="compositionally biased region" description="Basic and acidic residues" evidence="1">
    <location>
        <begin position="170"/>
        <end position="197"/>
    </location>
</feature>
<protein>
    <submittedName>
        <fullName evidence="2">Uncharacterized protein</fullName>
    </submittedName>
</protein>
<feature type="compositionally biased region" description="Polar residues" evidence="1">
    <location>
        <begin position="91"/>
        <end position="107"/>
    </location>
</feature>
<sequence>MTGTEQTASISTTSESEIDQKAVDSQSSDQSELKTDLHLKEDNMKDDKLLELKETKSDNADLVSNIESEMPLNSSSEDAPIMSRMEEVAEITSQVQDESTVGETASDTQKDLHSDLQESNDMDNVAQEKSEILNDTSNVIEQTEEELSAVIDTLNSDNQQTDEQTDLTTEDAKEDIKDDDASFVPKEESSMNEETKDSSSSSGHIQTEITSADTIVQNEENGSIFVEKPENEQSISKEVLLQKAEQASPECNLDVLDKNSDLDSVEKGSEQKDIVHEKREDSIQEKESMDIVSKESPIDDKNMIVENIESLKVGKDSEKEVCHSEFETKDNSVVESSKSDERLITDHLQAGTNSDVTEVSESVDNEGKSSSVDIATIDIPESTEKQDTKEKEAVQVETESGQQRGESRMRIREGIHMMTS</sequence>
<organism evidence="2 3">
    <name type="scientific">Pinctada imbricata</name>
    <name type="common">Atlantic pearl-oyster</name>
    <name type="synonym">Pinctada martensii</name>
    <dbReference type="NCBI Taxonomy" id="66713"/>
    <lineage>
        <taxon>Eukaryota</taxon>
        <taxon>Metazoa</taxon>
        <taxon>Spiralia</taxon>
        <taxon>Lophotrochozoa</taxon>
        <taxon>Mollusca</taxon>
        <taxon>Bivalvia</taxon>
        <taxon>Autobranchia</taxon>
        <taxon>Pteriomorphia</taxon>
        <taxon>Pterioida</taxon>
        <taxon>Pterioidea</taxon>
        <taxon>Pteriidae</taxon>
        <taxon>Pinctada</taxon>
    </lineage>
</organism>
<feature type="compositionally biased region" description="Basic and acidic residues" evidence="1">
    <location>
        <begin position="323"/>
        <end position="345"/>
    </location>
</feature>
<feature type="region of interest" description="Disordered" evidence="1">
    <location>
        <begin position="89"/>
        <end position="120"/>
    </location>
</feature>
<feature type="region of interest" description="Disordered" evidence="1">
    <location>
        <begin position="323"/>
        <end position="420"/>
    </location>
</feature>
<feature type="region of interest" description="Disordered" evidence="1">
    <location>
        <begin position="1"/>
        <end position="77"/>
    </location>
</feature>
<feature type="region of interest" description="Disordered" evidence="1">
    <location>
        <begin position="153"/>
        <end position="206"/>
    </location>
</feature>
<reference evidence="2" key="1">
    <citation type="submission" date="2019-08" db="EMBL/GenBank/DDBJ databases">
        <title>The improved chromosome-level genome for the pearl oyster Pinctada fucata martensii using PacBio sequencing and Hi-C.</title>
        <authorList>
            <person name="Zheng Z."/>
        </authorList>
    </citation>
    <scope>NUCLEOTIDE SEQUENCE</scope>
    <source>
        <strain evidence="2">ZZ-2019</strain>
        <tissue evidence="2">Adductor muscle</tissue>
    </source>
</reference>
<feature type="compositionally biased region" description="Polar residues" evidence="1">
    <location>
        <begin position="350"/>
        <end position="373"/>
    </location>
</feature>
<evidence type="ECO:0000313" key="3">
    <source>
        <dbReference type="Proteomes" id="UP001186944"/>
    </source>
</evidence>
<feature type="compositionally biased region" description="Polar residues" evidence="1">
    <location>
        <begin position="65"/>
        <end position="77"/>
    </location>
</feature>
<feature type="compositionally biased region" description="Basic and acidic residues" evidence="1">
    <location>
        <begin position="31"/>
        <end position="59"/>
    </location>
</feature>
<feature type="compositionally biased region" description="Basic and acidic residues" evidence="1">
    <location>
        <begin position="405"/>
        <end position="420"/>
    </location>
</feature>
<name>A0AA89C378_PINIB</name>
<proteinExistence type="predicted"/>
<feature type="compositionally biased region" description="Basic and acidic residues" evidence="1">
    <location>
        <begin position="382"/>
        <end position="394"/>
    </location>
</feature>
<dbReference type="AlphaFoldDB" id="A0AA89C378"/>
<accession>A0AA89C378</accession>
<evidence type="ECO:0000313" key="2">
    <source>
        <dbReference type="EMBL" id="KAK3104086.1"/>
    </source>
</evidence>
<dbReference type="EMBL" id="VSWD01000005">
    <property type="protein sequence ID" value="KAK3104086.1"/>
    <property type="molecule type" value="Genomic_DNA"/>
</dbReference>